<accession>A0A845SMR5</accession>
<dbReference type="Proteomes" id="UP000461443">
    <property type="component" value="Unassembled WGS sequence"/>
</dbReference>
<protein>
    <recommendedName>
        <fullName evidence="3">DNA-binding protein</fullName>
    </recommendedName>
</protein>
<reference evidence="1 2" key="2">
    <citation type="submission" date="2020-02" db="EMBL/GenBank/DDBJ databases">
        <title>The new genus of Enterobacteriales.</title>
        <authorList>
            <person name="Kim I.S."/>
        </authorList>
    </citation>
    <scope>NUCLEOTIDE SEQUENCE [LARGE SCALE GENOMIC DNA]</scope>
    <source>
        <strain evidence="1 2">SAP-6</strain>
    </source>
</reference>
<gene>
    <name evidence="1" type="ORF">GRH90_14005</name>
</gene>
<evidence type="ECO:0008006" key="3">
    <source>
        <dbReference type="Google" id="ProtNLM"/>
    </source>
</evidence>
<dbReference type="EMBL" id="WUBS01000009">
    <property type="protein sequence ID" value="NDL63858.1"/>
    <property type="molecule type" value="Genomic_DNA"/>
</dbReference>
<sequence>MHTSNLKTCPETGNTHGEWHATTAGRLAKLMQSYLCALDNNEQAFKGLLSLPDDEFAIEFITQAITARHSQQESPETARLLKRAKNRADFLNELVKLGGTVKSSEVARILGVSPVTVNNNRKNGKLLAIQLGGDYLFPMFQFAKNGQHNDKGMLKGVGEILGSLDHLSDIRRCGFFMGRIDTLDACLEMQTTPLTILEKGATDEEIRQLCRIAKLRGMQDAE</sequence>
<organism evidence="1 2">
    <name type="scientific">Acerihabitans arboris</name>
    <dbReference type="NCBI Taxonomy" id="2691583"/>
    <lineage>
        <taxon>Bacteria</taxon>
        <taxon>Pseudomonadati</taxon>
        <taxon>Pseudomonadota</taxon>
        <taxon>Gammaproteobacteria</taxon>
        <taxon>Enterobacterales</taxon>
        <taxon>Pectobacteriaceae</taxon>
        <taxon>Acerihabitans</taxon>
    </lineage>
</organism>
<proteinExistence type="predicted"/>
<evidence type="ECO:0000313" key="2">
    <source>
        <dbReference type="Proteomes" id="UP000461443"/>
    </source>
</evidence>
<evidence type="ECO:0000313" key="1">
    <source>
        <dbReference type="EMBL" id="NDL63858.1"/>
    </source>
</evidence>
<comment type="caution">
    <text evidence="1">The sequence shown here is derived from an EMBL/GenBank/DDBJ whole genome shotgun (WGS) entry which is preliminary data.</text>
</comment>
<keyword evidence="2" id="KW-1185">Reference proteome</keyword>
<name>A0A845SMR5_9GAMM</name>
<dbReference type="AlphaFoldDB" id="A0A845SMR5"/>
<dbReference type="RefSeq" id="WP_162366571.1">
    <property type="nucleotide sequence ID" value="NZ_WUBS01000009.1"/>
</dbReference>
<reference evidence="1 2" key="1">
    <citation type="submission" date="2019-12" db="EMBL/GenBank/DDBJ databases">
        <authorList>
            <person name="Lee S.D."/>
        </authorList>
    </citation>
    <scope>NUCLEOTIDE SEQUENCE [LARGE SCALE GENOMIC DNA]</scope>
    <source>
        <strain evidence="1 2">SAP-6</strain>
    </source>
</reference>